<keyword evidence="3 6" id="KW-1133">Transmembrane helix</keyword>
<dbReference type="InterPro" id="IPR008936">
    <property type="entry name" value="Rho_GTPase_activation_prot"/>
</dbReference>
<dbReference type="GO" id="GO:0016020">
    <property type="term" value="C:membrane"/>
    <property type="evidence" value="ECO:0007669"/>
    <property type="project" value="UniProtKB-SubCell"/>
</dbReference>
<proteinExistence type="predicted"/>
<dbReference type="GO" id="GO:0007165">
    <property type="term" value="P:signal transduction"/>
    <property type="evidence" value="ECO:0007669"/>
    <property type="project" value="InterPro"/>
</dbReference>
<dbReference type="SMART" id="SM00324">
    <property type="entry name" value="RhoGAP"/>
    <property type="match status" value="1"/>
</dbReference>
<gene>
    <name evidence="8" type="ORF">GEV33_009317</name>
</gene>
<feature type="transmembrane region" description="Helical" evidence="6">
    <location>
        <begin position="67"/>
        <end position="88"/>
    </location>
</feature>
<evidence type="ECO:0000256" key="3">
    <source>
        <dbReference type="ARBA" id="ARBA00022989"/>
    </source>
</evidence>
<feature type="transmembrane region" description="Helical" evidence="6">
    <location>
        <begin position="422"/>
        <end position="444"/>
    </location>
</feature>
<keyword evidence="9" id="KW-1185">Reference proteome</keyword>
<dbReference type="Gene3D" id="1.10.555.10">
    <property type="entry name" value="Rho GTPase activation protein"/>
    <property type="match status" value="1"/>
</dbReference>
<evidence type="ECO:0000256" key="1">
    <source>
        <dbReference type="ARBA" id="ARBA00004141"/>
    </source>
</evidence>
<organism evidence="8 9">
    <name type="scientific">Tenebrio molitor</name>
    <name type="common">Yellow mealworm beetle</name>
    <dbReference type="NCBI Taxonomy" id="7067"/>
    <lineage>
        <taxon>Eukaryota</taxon>
        <taxon>Metazoa</taxon>
        <taxon>Ecdysozoa</taxon>
        <taxon>Arthropoda</taxon>
        <taxon>Hexapoda</taxon>
        <taxon>Insecta</taxon>
        <taxon>Pterygota</taxon>
        <taxon>Neoptera</taxon>
        <taxon>Endopterygota</taxon>
        <taxon>Coleoptera</taxon>
        <taxon>Polyphaga</taxon>
        <taxon>Cucujiformia</taxon>
        <taxon>Tenebrionidae</taxon>
        <taxon>Tenebrio</taxon>
    </lineage>
</organism>
<dbReference type="InterPro" id="IPR040416">
    <property type="entry name" value="TMEM181"/>
</dbReference>
<evidence type="ECO:0000313" key="9">
    <source>
        <dbReference type="Proteomes" id="UP000719412"/>
    </source>
</evidence>
<dbReference type="PROSITE" id="PS50238">
    <property type="entry name" value="RHOGAP"/>
    <property type="match status" value="1"/>
</dbReference>
<dbReference type="SUPFAM" id="SSF48350">
    <property type="entry name" value="GTPase activation domain, GAP"/>
    <property type="match status" value="1"/>
</dbReference>
<evidence type="ECO:0000256" key="6">
    <source>
        <dbReference type="SAM" id="Phobius"/>
    </source>
</evidence>
<dbReference type="InterPro" id="IPR047843">
    <property type="entry name" value="WLS-like_TM"/>
</dbReference>
<evidence type="ECO:0000256" key="2">
    <source>
        <dbReference type="ARBA" id="ARBA00022692"/>
    </source>
</evidence>
<dbReference type="Pfam" id="PF21885">
    <property type="entry name" value="TMEM181_GOLD"/>
    <property type="match status" value="1"/>
</dbReference>
<feature type="transmembrane region" description="Helical" evidence="6">
    <location>
        <begin position="342"/>
        <end position="361"/>
    </location>
</feature>
<name>A0A8J6HFI0_TENMO</name>
<feature type="domain" description="Rho-GAP" evidence="7">
    <location>
        <begin position="594"/>
        <end position="784"/>
    </location>
</feature>
<evidence type="ECO:0000256" key="4">
    <source>
        <dbReference type="ARBA" id="ARBA00023136"/>
    </source>
</evidence>
<feature type="transmembrane region" description="Helical" evidence="6">
    <location>
        <begin position="242"/>
        <end position="261"/>
    </location>
</feature>
<feature type="region of interest" description="Disordered" evidence="5">
    <location>
        <begin position="939"/>
        <end position="976"/>
    </location>
</feature>
<dbReference type="InterPro" id="IPR054077">
    <property type="entry name" value="TMEM181_GOLD"/>
</dbReference>
<accession>A0A8J6HFI0</accession>
<keyword evidence="2 6" id="KW-0812">Transmembrane</keyword>
<feature type="transmembrane region" description="Helical" evidence="6">
    <location>
        <begin position="309"/>
        <end position="330"/>
    </location>
</feature>
<dbReference type="Pfam" id="PF06664">
    <property type="entry name" value="WLS-like_TM"/>
    <property type="match status" value="1"/>
</dbReference>
<evidence type="ECO:0000313" key="8">
    <source>
        <dbReference type="EMBL" id="KAH0813478.1"/>
    </source>
</evidence>
<dbReference type="Proteomes" id="UP000719412">
    <property type="component" value="Unassembled WGS sequence"/>
</dbReference>
<dbReference type="InterPro" id="IPR000198">
    <property type="entry name" value="RhoGAP_dom"/>
</dbReference>
<dbReference type="AlphaFoldDB" id="A0A8J6HFI0"/>
<protein>
    <recommendedName>
        <fullName evidence="7">Rho-GAP domain-containing protein</fullName>
    </recommendedName>
</protein>
<evidence type="ECO:0000259" key="7">
    <source>
        <dbReference type="PROSITE" id="PS50238"/>
    </source>
</evidence>
<reference evidence="8" key="1">
    <citation type="journal article" date="2020" name="J Insects Food Feed">
        <title>The yellow mealworm (Tenebrio molitor) genome: a resource for the emerging insects as food and feed industry.</title>
        <authorList>
            <person name="Eriksson T."/>
            <person name="Andere A."/>
            <person name="Kelstrup H."/>
            <person name="Emery V."/>
            <person name="Picard C."/>
        </authorList>
    </citation>
    <scope>NUCLEOTIDE SEQUENCE</scope>
    <source>
        <strain evidence="8">Stoneville</strain>
        <tissue evidence="8">Whole head</tissue>
    </source>
</reference>
<keyword evidence="4 6" id="KW-0472">Membrane</keyword>
<sequence>MAKLDGVGLGYSYHLPSGGWALKIRSVLSQFSDLFSEFDKYIAPAYHHDRCERSVYMRLYSMHKREFVMVFIAFFACFGLGLFIGVAGPPITSTTEVDGRSLLTKDNHSNSIATGPFLMKTPSLMTYSQQLWVIAKLSTENTDDESFDKSFLVSVTIEGVNQEHKPVTILDNKSTRNRTRHLTCENQKCDEFIVLHLGYLDYTHYIITVNFYGLEAFHRRYNINQLTFYFKTYNPAFTQIEIGFRFIFLSATFLVTCWFAYSLRKYAIHDWSIEQKWMSLLLPLLLGYNNPVFPMMFLVNSWIPGMIDAIAQASFLCALLLFWLCIYHGLRQNERRLLTFYFPKVFIVAMLWFPAIILATWQKYSELQDPTYNHSVDTANFYTLKAFFFIFGVVYLVYLILLILRAYTELRSMPFFGLRLKFLTLLMIVVIVITCVITVLRFGVGVLEDNFVAQLSTHYNSSAQFMSFYGLLNFYIYTMAYVYSPANKAVHEFDITKDNPAFSMINDSDEDVIYGSDEESRRPLNRSRNDDDTEKFRREYNEQFHILVRMHLSFLLDQTTDDECVSDKNNKLKKWSLIPFNKKLSKSRGMMEGVPLTQEGICQVYQLIEFLRKEQNIKIEGVFRRTGSLARQQELRNLLSTGITLDLDGGPYSIHDCASVLKGFLAELPDPLLTEAHYPAYCQIAELCSVKNNFMHDDKLLTALQLLLLLLPSENKVLLKDILDLLHLTASYETFNRMSADNLAKLFTPHLLCPRKLSPEQLHVNSQTLSRIVSFMITNNSNLFRIPQNLVVEFRARYEKRKAFTAKCLNESATDQFAANTVFTFVDHERTAKENQSNTTETALAQLYAHIQSLPESSKKRKLVKQFNKENGHGTPLQVLRSGVQKNKSLGDSIKKHIFHKNVVKSLKKVQVRVSGDDNLDTPPLQTVITRARLFCTNCDSSTDQSTNDEDPQPKKLRSSTDEETVVGPKDVESGVGPCVTSTPACVALHFTPDEQDRKSMSPITRSTQRMTRAMQETMMTPRSRKPVLLVSGTNINNLAKAETVGGTMDRLPEEMSEEKDEVSPKSDSSLTETFREYLESRSMVATSSPSADSSFSSRTDDFNSDEFNISPSKMTNSLLNCLDGNEMEQVEESGEKKLILKPKQFDKNGQPIIFETSF</sequence>
<comment type="subcellular location">
    <subcellularLocation>
        <location evidence="1">Membrane</location>
        <topology evidence="1">Multi-pass membrane protein</topology>
    </subcellularLocation>
</comment>
<feature type="transmembrane region" description="Helical" evidence="6">
    <location>
        <begin position="381"/>
        <end position="401"/>
    </location>
</feature>
<dbReference type="PANTHER" id="PTHR31918">
    <property type="entry name" value="TRANSMEMBRANE PROTEIN 181"/>
    <property type="match status" value="1"/>
</dbReference>
<evidence type="ECO:0000256" key="5">
    <source>
        <dbReference type="SAM" id="MobiDB-lite"/>
    </source>
</evidence>
<dbReference type="EMBL" id="JABDTM020025240">
    <property type="protein sequence ID" value="KAH0813478.1"/>
    <property type="molecule type" value="Genomic_DNA"/>
</dbReference>
<dbReference type="Pfam" id="PF00620">
    <property type="entry name" value="RhoGAP"/>
    <property type="match status" value="1"/>
</dbReference>
<dbReference type="PANTHER" id="PTHR31918:SF1">
    <property type="entry name" value="TRANSMEMBRANE PROTEIN 181"/>
    <property type="match status" value="1"/>
</dbReference>
<reference evidence="8" key="2">
    <citation type="submission" date="2021-08" db="EMBL/GenBank/DDBJ databases">
        <authorList>
            <person name="Eriksson T."/>
        </authorList>
    </citation>
    <scope>NUCLEOTIDE SEQUENCE</scope>
    <source>
        <strain evidence="8">Stoneville</strain>
        <tissue evidence="8">Whole head</tissue>
    </source>
</reference>
<feature type="transmembrane region" description="Helical" evidence="6">
    <location>
        <begin position="281"/>
        <end position="303"/>
    </location>
</feature>
<dbReference type="GO" id="GO:0015643">
    <property type="term" value="F:toxic substance binding"/>
    <property type="evidence" value="ECO:0007669"/>
    <property type="project" value="InterPro"/>
</dbReference>
<comment type="caution">
    <text evidence="8">The sequence shown here is derived from an EMBL/GenBank/DDBJ whole genome shotgun (WGS) entry which is preliminary data.</text>
</comment>